<dbReference type="GO" id="GO:0008374">
    <property type="term" value="F:O-acyltransferase activity"/>
    <property type="evidence" value="ECO:0007669"/>
    <property type="project" value="InterPro"/>
</dbReference>
<evidence type="ECO:0000313" key="14">
    <source>
        <dbReference type="Proteomes" id="UP000038009"/>
    </source>
</evidence>
<dbReference type="GO" id="GO:0006629">
    <property type="term" value="P:lipid metabolic process"/>
    <property type="evidence" value="ECO:0007669"/>
    <property type="project" value="UniProtKB-KW"/>
</dbReference>
<feature type="transmembrane region" description="Helical" evidence="12">
    <location>
        <begin position="197"/>
        <end position="221"/>
    </location>
</feature>
<evidence type="ECO:0000256" key="10">
    <source>
        <dbReference type="ARBA" id="ARBA00023315"/>
    </source>
</evidence>
<evidence type="ECO:0000256" key="7">
    <source>
        <dbReference type="ARBA" id="ARBA00022989"/>
    </source>
</evidence>
<keyword evidence="14" id="KW-1185">Reference proteome</keyword>
<feature type="transmembrane region" description="Helical" evidence="12">
    <location>
        <begin position="124"/>
        <end position="149"/>
    </location>
</feature>
<feature type="region of interest" description="Disordered" evidence="11">
    <location>
        <begin position="392"/>
        <end position="416"/>
    </location>
</feature>
<dbReference type="PANTHER" id="PTHR12317:SF34">
    <property type="entry name" value="ACYLTRANSFERASE"/>
    <property type="match status" value="1"/>
</dbReference>
<feature type="transmembrane region" description="Helical" evidence="12">
    <location>
        <begin position="466"/>
        <end position="487"/>
    </location>
</feature>
<evidence type="ECO:0000256" key="6">
    <source>
        <dbReference type="ARBA" id="ARBA00022824"/>
    </source>
</evidence>
<feature type="transmembrane region" description="Helical" evidence="12">
    <location>
        <begin position="1608"/>
        <end position="1629"/>
    </location>
</feature>
<feature type="transmembrane region" description="Helical" evidence="12">
    <location>
        <begin position="1171"/>
        <end position="1192"/>
    </location>
</feature>
<feature type="region of interest" description="Disordered" evidence="11">
    <location>
        <begin position="1931"/>
        <end position="1950"/>
    </location>
</feature>
<feature type="compositionally biased region" description="Polar residues" evidence="11">
    <location>
        <begin position="1325"/>
        <end position="1337"/>
    </location>
</feature>
<feature type="transmembrane region" description="Helical" evidence="12">
    <location>
        <begin position="507"/>
        <end position="532"/>
    </location>
</feature>
<feature type="transmembrane region" description="Helical" evidence="12">
    <location>
        <begin position="1083"/>
        <end position="1107"/>
    </location>
</feature>
<feature type="compositionally biased region" description="Basic and acidic residues" evidence="11">
    <location>
        <begin position="401"/>
        <end position="412"/>
    </location>
</feature>
<feature type="transmembrane region" description="Helical" evidence="12">
    <location>
        <begin position="255"/>
        <end position="274"/>
    </location>
</feature>
<keyword evidence="10 13" id="KW-0012">Acyltransferase</keyword>
<feature type="transmembrane region" description="Helical" evidence="12">
    <location>
        <begin position="1486"/>
        <end position="1509"/>
    </location>
</feature>
<keyword evidence="8" id="KW-0443">Lipid metabolism</keyword>
<comment type="caution">
    <text evidence="13">The sequence shown here is derived from an EMBL/GenBank/DDBJ whole genome shotgun (WGS) entry which is preliminary data.</text>
</comment>
<evidence type="ECO:0000313" key="13">
    <source>
        <dbReference type="EMBL" id="KPI86323.1"/>
    </source>
</evidence>
<feature type="transmembrane region" description="Helical" evidence="12">
    <location>
        <begin position="574"/>
        <end position="594"/>
    </location>
</feature>
<evidence type="ECO:0000256" key="8">
    <source>
        <dbReference type="ARBA" id="ARBA00023098"/>
    </source>
</evidence>
<comment type="subcellular location">
    <subcellularLocation>
        <location evidence="1">Endoplasmic reticulum membrane</location>
        <topology evidence="1">Multi-pass membrane protein</topology>
    </subcellularLocation>
</comment>
<feature type="compositionally biased region" description="Polar residues" evidence="11">
    <location>
        <begin position="657"/>
        <end position="666"/>
    </location>
</feature>
<evidence type="ECO:0000256" key="11">
    <source>
        <dbReference type="SAM" id="MobiDB-lite"/>
    </source>
</evidence>
<feature type="transmembrane region" description="Helical" evidence="12">
    <location>
        <begin position="1529"/>
        <end position="1549"/>
    </location>
</feature>
<feature type="transmembrane region" description="Helical" evidence="12">
    <location>
        <begin position="850"/>
        <end position="875"/>
    </location>
</feature>
<dbReference type="PANTHER" id="PTHR12317">
    <property type="entry name" value="DIACYLGLYCEROL O-ACYLTRANSFERASE"/>
    <property type="match status" value="1"/>
</dbReference>
<keyword evidence="3" id="KW-0444">Lipid biosynthesis</keyword>
<evidence type="ECO:0000256" key="4">
    <source>
        <dbReference type="ARBA" id="ARBA00022679"/>
    </source>
</evidence>
<feature type="transmembrane region" description="Helical" evidence="12">
    <location>
        <begin position="355"/>
        <end position="375"/>
    </location>
</feature>
<feature type="transmembrane region" description="Helical" evidence="12">
    <location>
        <begin position="1058"/>
        <end position="1077"/>
    </location>
</feature>
<feature type="region of interest" description="Disordered" evidence="11">
    <location>
        <begin position="1301"/>
        <end position="1363"/>
    </location>
</feature>
<dbReference type="EMBL" id="LJSK01000137">
    <property type="protein sequence ID" value="KPI86323.1"/>
    <property type="molecule type" value="Genomic_DNA"/>
</dbReference>
<keyword evidence="4 13" id="KW-0808">Transferase</keyword>
<comment type="similarity">
    <text evidence="2">Belongs to the diacylglycerol acyltransferase family.</text>
</comment>
<keyword evidence="6" id="KW-0256">Endoplasmic reticulum</keyword>
<sequence length="1950" mass="211989">MEVSQHGQAAKETPGMTEKTHANPTTAPSHTTKKNKRKLEGVAHPPPLETPAHNAAQGTQMENRHYHGTRRRSQAHTERATSFTAFPLGIALFTAWLLTVFFAFSFEVVSDVFQRYLTLRDPPAIPWLLLVSTDAGVRVFLVFIVVLLGRLTKRRFYFFQPFVGGDAFVILQFAGYGSVCVTAVVRAALLRQRQERYGAYAVLGVFALVGHCLLLWSLSFFQPPPPNASQHSTSLSTSMTNGWRKRLANALHREVAWVVLCCAIVVISSVIAEYHPVYRLINVLVVISLVLSSLLTIQHVLVPQWLPHRFYHVFLPVVLQSPSMYVLQVFANGLLVATFYAELVLLNAQQDAPPSWHLCCGLMAVMAIGAHLLLVHQLHAWVVEEEELAKKKTELASPSPMKEEDAHGEAPEAHSLPPPVVLGGRSVVPAAAPSPPPQQLQSARTSLHQSSKAGEGYGSGIGSYGAVLPSLFTVVLCVILIGILYVSSTSGDRLSAYARQGLSQSEFLLVALLFVQPLVTHLMGVFLYGQAYRIWQPFEGNPDFILLQCVGWLNYGLAIFFAPLHLSERSHDNFLLLLMAFLVLSQFFIHMSVVRFGRKGATAAAVNAVTTSTAAASRGNAEVKACKAEATNKAEDPLPDDCAISRSPARSDATNEEVASQQQTPSRPRGASEAPGSSPLLVGTGAEGVGETPDSRGAGLLGSPSYRNCNSTRSAGTEPNAVSAGGLGSFTPGAFMSDSVRNSSLLLSSVVNGELLLSIVLIGVSLVLRVVVIAAAYIQYISTDKNVGSLSDTEAAARKSTTTSTQLPAAQIPVAAIIGAATFFSVTATPVVQWSMRRHVQLSKPLSHTYVALATLGWGTYLLLLSRFLVLWGLLGTERASATSPITRVGLSCFLPSSEFSSWLRQSCDAATVDAHGLYTTGDALTLTAAFEGAVEGFVWCFPFLCLLAGNLFQTQAFLREAAAEERVQRAVASVLKLFHDQSAVSSQCDFGLATSSSHSMQNRSANLARLLRTIAGPRAGAAVVAEMDNTSMTSENGNDCSNADPADLEAVHDAARYMTFTLCTATSAAFLSAAFLANAQPIITLGFGAVGTAALGLSCVALHYIYGKRVHNGTRLLDKSDSSLRVPVYTFFMPFVGGTNFVVLQAAGWTSYTSVASLMVACLLEGKGTTAMFLIMAVLSVTAQVALWRSVAYFDESRVFERGFLQRNAEGFLAAISVAATVSFCRLYDMAEQGRATAHVASSMVPVVVCSFAVCLAVPLGLLSLQRQAELYGLGSFAAWFANEDDDNDDVLDDASNSEYQTEFETSVEDASESTAEGGALGSRPSSLPHSRSTSAWVREGGSTAVSPLSGRHGASSPALPHSIYSRSTTEAPYSPLLGTPGIVRHRSSPTGAKRSNATRRRSLAAVVFYLLSTVLAMLIIVVLPFALMFMGHAYYTQRATVTYSLAVRAVEALLCCFTALVVLPMVVVPVLGCSSTLRNVHSAFCCWALYNIPTYTFVGGVSTSFIYNCRGTYLFTINMCSMALLSNLPYIPVAMSIFSMCSFVYFLKYHFYDGVYIHKHQLEPVQCVVDLTIAVFWLCYQRRYHGRPEITGRLQSRRATRFFQQYFFRGFVYYFSMRVVVGEGFVLPQEEPYVSDRSELPRVDLSNPKNQYMFSFHPHGVFPGTSIVVPKTEMWERAVGRCKEHFVSTHCADIVFNVPLMREFPMCLGAMSVSRRGIESSLKQGNSPLIVTGGQSEMLLTRMTDNEMHIVCHHIGFIRMAIKNRVPLVPIISFAESNILDNVHCLRIQRWFLNRIAFPFPTIPIGRWYLPLPTTKPVTIVIGQPISPLPGHDNPDDPAHVAELRLRYFEHLEVLFYKYRAEAGYPEMDLYLHNGIYSPGVRGTASVTKERMGSGRPQREGAGASVEALDSAARRALFISPDEKAGAKATAAAVTEEPLLSTQKAPSA</sequence>
<feature type="transmembrane region" description="Helical" evidence="12">
    <location>
        <begin position="323"/>
        <end position="343"/>
    </location>
</feature>
<evidence type="ECO:0000256" key="5">
    <source>
        <dbReference type="ARBA" id="ARBA00022692"/>
    </source>
</evidence>
<feature type="transmembrane region" description="Helical" evidence="12">
    <location>
        <begin position="80"/>
        <end position="104"/>
    </location>
</feature>
<name>A0A0N1HWB5_LEPSE</name>
<feature type="transmembrane region" description="Helical" evidence="12">
    <location>
        <begin position="1405"/>
        <end position="1431"/>
    </location>
</feature>
<gene>
    <name evidence="13" type="ORF">ABL78_4628</name>
</gene>
<feature type="transmembrane region" description="Helical" evidence="12">
    <location>
        <begin position="280"/>
        <end position="302"/>
    </location>
</feature>
<dbReference type="InterPro" id="IPR007130">
    <property type="entry name" value="DAGAT"/>
</dbReference>
<feature type="transmembrane region" description="Helical" evidence="12">
    <location>
        <begin position="1213"/>
        <end position="1232"/>
    </location>
</feature>
<dbReference type="Proteomes" id="UP000038009">
    <property type="component" value="Unassembled WGS sequence"/>
</dbReference>
<feature type="compositionally biased region" description="Polar residues" evidence="11">
    <location>
        <begin position="705"/>
        <end position="717"/>
    </location>
</feature>
<dbReference type="OMA" id="HIGFIRM"/>
<feature type="transmembrane region" description="Helical" evidence="12">
    <location>
        <begin position="755"/>
        <end position="780"/>
    </location>
</feature>
<evidence type="ECO:0000256" key="2">
    <source>
        <dbReference type="ARBA" id="ARBA00005420"/>
    </source>
</evidence>
<reference evidence="13 14" key="1">
    <citation type="journal article" date="2015" name="PLoS Pathog.">
        <title>Leptomonas seymouri: Adaptations to the Dixenous Life Cycle Analyzed by Genome Sequencing, Transcriptome Profiling and Co-infection with Leishmania donovani.</title>
        <authorList>
            <person name="Kraeva N."/>
            <person name="Butenko A."/>
            <person name="Hlavacova J."/>
            <person name="Kostygov A."/>
            <person name="Myskova J."/>
            <person name="Grybchuk D."/>
            <person name="Lestinova T."/>
            <person name="Votypka J."/>
            <person name="Volf P."/>
            <person name="Opperdoes F."/>
            <person name="Flegontov P."/>
            <person name="Lukes J."/>
            <person name="Yurchenko V."/>
        </authorList>
    </citation>
    <scope>NUCLEOTIDE SEQUENCE [LARGE SCALE GENOMIC DNA]</scope>
    <source>
        <strain evidence="13 14">ATCC 30220</strain>
    </source>
</reference>
<dbReference type="VEuPathDB" id="TriTrypDB:Lsey_0137_0180"/>
<feature type="region of interest" description="Disordered" evidence="11">
    <location>
        <begin position="431"/>
        <end position="451"/>
    </location>
</feature>
<feature type="transmembrane region" description="Helical" evidence="12">
    <location>
        <begin position="1244"/>
        <end position="1266"/>
    </location>
</feature>
<feature type="region of interest" description="Disordered" evidence="11">
    <location>
        <begin position="1889"/>
        <end position="1908"/>
    </location>
</feature>
<feature type="transmembrane region" description="Helical" evidence="12">
    <location>
        <begin position="1127"/>
        <end position="1151"/>
    </location>
</feature>
<feature type="transmembrane region" description="Helical" evidence="12">
    <location>
        <begin position="1451"/>
        <end position="1474"/>
    </location>
</feature>
<feature type="compositionally biased region" description="Basic and acidic residues" evidence="11">
    <location>
        <begin position="1890"/>
        <end position="1901"/>
    </location>
</feature>
<dbReference type="Pfam" id="PF03982">
    <property type="entry name" value="DAGAT"/>
    <property type="match status" value="1"/>
</dbReference>
<feature type="region of interest" description="Disordered" evidence="11">
    <location>
        <begin position="1"/>
        <end position="58"/>
    </location>
</feature>
<accession>A0A0N1HWB5</accession>
<dbReference type="GO" id="GO:0005789">
    <property type="term" value="C:endoplasmic reticulum membrane"/>
    <property type="evidence" value="ECO:0007669"/>
    <property type="project" value="UniProtKB-SubCell"/>
</dbReference>
<evidence type="ECO:0000256" key="9">
    <source>
        <dbReference type="ARBA" id="ARBA00023136"/>
    </source>
</evidence>
<dbReference type="OrthoDB" id="264532at2759"/>
<keyword evidence="7 12" id="KW-1133">Transmembrane helix</keyword>
<keyword evidence="9 12" id="KW-0472">Membrane</keyword>
<feature type="transmembrane region" description="Helical" evidence="12">
    <location>
        <begin position="544"/>
        <end position="562"/>
    </location>
</feature>
<feature type="transmembrane region" description="Helical" evidence="12">
    <location>
        <begin position="161"/>
        <end position="185"/>
    </location>
</feature>
<feature type="transmembrane region" description="Helical" evidence="12">
    <location>
        <begin position="810"/>
        <end position="829"/>
    </location>
</feature>
<evidence type="ECO:0000256" key="3">
    <source>
        <dbReference type="ARBA" id="ARBA00022516"/>
    </source>
</evidence>
<evidence type="ECO:0000256" key="1">
    <source>
        <dbReference type="ARBA" id="ARBA00004477"/>
    </source>
</evidence>
<evidence type="ECO:0000256" key="12">
    <source>
        <dbReference type="SAM" id="Phobius"/>
    </source>
</evidence>
<organism evidence="13 14">
    <name type="scientific">Leptomonas seymouri</name>
    <dbReference type="NCBI Taxonomy" id="5684"/>
    <lineage>
        <taxon>Eukaryota</taxon>
        <taxon>Discoba</taxon>
        <taxon>Euglenozoa</taxon>
        <taxon>Kinetoplastea</taxon>
        <taxon>Metakinetoplastina</taxon>
        <taxon>Trypanosomatida</taxon>
        <taxon>Trypanosomatidae</taxon>
        <taxon>Leishmaniinae</taxon>
        <taxon>Leptomonas</taxon>
    </lineage>
</organism>
<keyword evidence="5 12" id="KW-0812">Transmembrane</keyword>
<proteinExistence type="inferred from homology"/>
<feature type="region of interest" description="Disordered" evidence="11">
    <location>
        <begin position="629"/>
        <end position="723"/>
    </location>
</feature>
<protein>
    <submittedName>
        <fullName evidence="13">Putative diacylglycerol acyltransferase</fullName>
    </submittedName>
</protein>